<accession>A0A4C1XYJ5</accession>
<comment type="caution">
    <text evidence="1">The sequence shown here is derived from an EMBL/GenBank/DDBJ whole genome shotgun (WGS) entry which is preliminary data.</text>
</comment>
<dbReference type="Proteomes" id="UP000299102">
    <property type="component" value="Unassembled WGS sequence"/>
</dbReference>
<dbReference type="EMBL" id="BGZK01001030">
    <property type="protein sequence ID" value="GBP69091.1"/>
    <property type="molecule type" value="Genomic_DNA"/>
</dbReference>
<protein>
    <submittedName>
        <fullName evidence="1">Uncharacterized protein</fullName>
    </submittedName>
</protein>
<reference evidence="1 2" key="1">
    <citation type="journal article" date="2019" name="Commun. Biol.">
        <title>The bagworm genome reveals a unique fibroin gene that provides high tensile strength.</title>
        <authorList>
            <person name="Kono N."/>
            <person name="Nakamura H."/>
            <person name="Ohtoshi R."/>
            <person name="Tomita M."/>
            <person name="Numata K."/>
            <person name="Arakawa K."/>
        </authorList>
    </citation>
    <scope>NUCLEOTIDE SEQUENCE [LARGE SCALE GENOMIC DNA]</scope>
</reference>
<evidence type="ECO:0000313" key="1">
    <source>
        <dbReference type="EMBL" id="GBP69091.1"/>
    </source>
</evidence>
<evidence type="ECO:0000313" key="2">
    <source>
        <dbReference type="Proteomes" id="UP000299102"/>
    </source>
</evidence>
<gene>
    <name evidence="1" type="ORF">EVAR_87370_1</name>
</gene>
<name>A0A4C1XYJ5_EUMVA</name>
<organism evidence="1 2">
    <name type="scientific">Eumeta variegata</name>
    <name type="common">Bagworm moth</name>
    <name type="synonym">Eumeta japonica</name>
    <dbReference type="NCBI Taxonomy" id="151549"/>
    <lineage>
        <taxon>Eukaryota</taxon>
        <taxon>Metazoa</taxon>
        <taxon>Ecdysozoa</taxon>
        <taxon>Arthropoda</taxon>
        <taxon>Hexapoda</taxon>
        <taxon>Insecta</taxon>
        <taxon>Pterygota</taxon>
        <taxon>Neoptera</taxon>
        <taxon>Endopterygota</taxon>
        <taxon>Lepidoptera</taxon>
        <taxon>Glossata</taxon>
        <taxon>Ditrysia</taxon>
        <taxon>Tineoidea</taxon>
        <taxon>Psychidae</taxon>
        <taxon>Oiketicinae</taxon>
        <taxon>Eumeta</taxon>
    </lineage>
</organism>
<dbReference type="AlphaFoldDB" id="A0A4C1XYJ5"/>
<keyword evidence="2" id="KW-1185">Reference proteome</keyword>
<proteinExistence type="predicted"/>
<sequence>MRVNTCYRPARALATSSVQYSNSRGREKERYTKIEIMREKENLFRNPNFFRAFNPGSDIIVHINSGHALDSNADLTTSSTPIPFSILLLPRSTSIVETAYGSSLYKNRLAGSDTALYFTSPLGLALLRLLPFGPASARRPQREDGARSYALFST</sequence>